<dbReference type="SUPFAM" id="SSF53335">
    <property type="entry name" value="S-adenosyl-L-methionine-dependent methyltransferases"/>
    <property type="match status" value="1"/>
</dbReference>
<organism evidence="8 9">
    <name type="scientific">Dioszegia hungarica</name>
    <dbReference type="NCBI Taxonomy" id="4972"/>
    <lineage>
        <taxon>Eukaryota</taxon>
        <taxon>Fungi</taxon>
        <taxon>Dikarya</taxon>
        <taxon>Basidiomycota</taxon>
        <taxon>Agaricomycotina</taxon>
        <taxon>Tremellomycetes</taxon>
        <taxon>Tremellales</taxon>
        <taxon>Bulleribasidiaceae</taxon>
        <taxon>Dioszegia</taxon>
    </lineage>
</organism>
<dbReference type="Proteomes" id="UP001164286">
    <property type="component" value="Unassembled WGS sequence"/>
</dbReference>
<evidence type="ECO:0000313" key="9">
    <source>
        <dbReference type="Proteomes" id="UP001164286"/>
    </source>
</evidence>
<evidence type="ECO:0000313" key="8">
    <source>
        <dbReference type="EMBL" id="KAI9635785.1"/>
    </source>
</evidence>
<comment type="subcellular location">
    <subcellularLocation>
        <location evidence="5">Cytoplasm</location>
    </subcellularLocation>
</comment>
<evidence type="ECO:0000256" key="2">
    <source>
        <dbReference type="ARBA" id="ARBA00022603"/>
    </source>
</evidence>
<keyword evidence="5" id="KW-0813">Transport</keyword>
<evidence type="ECO:0000256" key="1">
    <source>
        <dbReference type="ARBA" id="ARBA00022490"/>
    </source>
</evidence>
<comment type="similarity">
    <text evidence="5">Belongs to the class I-like SAM-binding methyltransferase superfamily. EFM4 family.</text>
</comment>
<evidence type="ECO:0000256" key="4">
    <source>
        <dbReference type="ARBA" id="ARBA00022691"/>
    </source>
</evidence>
<accession>A0AA38H7H4</accession>
<dbReference type="PANTHER" id="PTHR12843">
    <property type="entry name" value="PROTEIN-LYSINE N-METHYLTRANSFERASE METTL10"/>
    <property type="match status" value="1"/>
</dbReference>
<reference evidence="8" key="1">
    <citation type="journal article" date="2022" name="G3 (Bethesda)">
        <title>High quality genome of the basidiomycete yeast Dioszegia hungarica PDD-24b-2 isolated from cloud water.</title>
        <authorList>
            <person name="Jarrige D."/>
            <person name="Haridas S."/>
            <person name="Bleykasten-Grosshans C."/>
            <person name="Joly M."/>
            <person name="Nadalig T."/>
            <person name="Sancelme M."/>
            <person name="Vuilleumier S."/>
            <person name="Grigoriev I.V."/>
            <person name="Amato P."/>
            <person name="Bringel F."/>
        </authorList>
    </citation>
    <scope>NUCLEOTIDE SEQUENCE</scope>
    <source>
        <strain evidence="8">PDD-24b-2</strain>
    </source>
</reference>
<dbReference type="GO" id="GO:0016279">
    <property type="term" value="F:protein-lysine N-methyltransferase activity"/>
    <property type="evidence" value="ECO:0007669"/>
    <property type="project" value="UniProtKB-UniRule"/>
</dbReference>
<evidence type="ECO:0000256" key="3">
    <source>
        <dbReference type="ARBA" id="ARBA00022679"/>
    </source>
</evidence>
<dbReference type="PANTHER" id="PTHR12843:SF5">
    <property type="entry name" value="EEF1A LYSINE METHYLTRANSFERASE 2"/>
    <property type="match status" value="1"/>
</dbReference>
<dbReference type="EC" id="2.1.1.-" evidence="5"/>
<dbReference type="HAMAP" id="MF_03188">
    <property type="entry name" value="Methyltr_EFM4"/>
    <property type="match status" value="1"/>
</dbReference>
<feature type="domain" description="Methyltransferase" evidence="7">
    <location>
        <begin position="63"/>
        <end position="215"/>
    </location>
</feature>
<keyword evidence="4 5" id="KW-0949">S-adenosyl-L-methionine</keyword>
<keyword evidence="1 5" id="KW-0963">Cytoplasm</keyword>
<evidence type="ECO:0000259" key="7">
    <source>
        <dbReference type="Pfam" id="PF13847"/>
    </source>
</evidence>
<name>A0AA38H7H4_9TREE</name>
<dbReference type="EMBL" id="JAKWFO010000005">
    <property type="protein sequence ID" value="KAI9635785.1"/>
    <property type="molecule type" value="Genomic_DNA"/>
</dbReference>
<dbReference type="Pfam" id="PF13847">
    <property type="entry name" value="Methyltransf_31"/>
    <property type="match status" value="1"/>
</dbReference>
<protein>
    <recommendedName>
        <fullName evidence="5">Protein-lysine N-methyltransferase EFM4</fullName>
        <ecNumber evidence="5">2.1.1.-</ecNumber>
    </recommendedName>
    <alternativeName>
        <fullName evidence="5">Elongation factor methyltransferase 4</fullName>
    </alternativeName>
</protein>
<dbReference type="Gene3D" id="3.30.420.40">
    <property type="match status" value="1"/>
</dbReference>
<dbReference type="InterPro" id="IPR029063">
    <property type="entry name" value="SAM-dependent_MTases_sf"/>
</dbReference>
<comment type="caution">
    <text evidence="8">The sequence shown here is derived from an EMBL/GenBank/DDBJ whole genome shotgun (WGS) entry which is preliminary data.</text>
</comment>
<gene>
    <name evidence="5" type="primary">EFM4</name>
    <name evidence="8" type="ORF">MKK02DRAFT_24763</name>
</gene>
<dbReference type="GO" id="GO:0005737">
    <property type="term" value="C:cytoplasm"/>
    <property type="evidence" value="ECO:0007669"/>
    <property type="project" value="UniProtKB-SubCell"/>
</dbReference>
<keyword evidence="9" id="KW-1185">Reference proteome</keyword>
<dbReference type="InterPro" id="IPR025714">
    <property type="entry name" value="Methyltranfer_dom"/>
</dbReference>
<keyword evidence="3 5" id="KW-0808">Transferase</keyword>
<keyword evidence="2 5" id="KW-0489">Methyltransferase</keyword>
<evidence type="ECO:0000256" key="5">
    <source>
        <dbReference type="HAMAP-Rule" id="MF_03188"/>
    </source>
</evidence>
<feature type="region of interest" description="Disordered" evidence="6">
    <location>
        <begin position="1"/>
        <end position="21"/>
    </location>
</feature>
<proteinExistence type="inferred from homology"/>
<dbReference type="GO" id="GO:0016192">
    <property type="term" value="P:vesicle-mediated transport"/>
    <property type="evidence" value="ECO:0007669"/>
    <property type="project" value="UniProtKB-UniRule"/>
</dbReference>
<evidence type="ECO:0000256" key="6">
    <source>
        <dbReference type="SAM" id="MobiDB-lite"/>
    </source>
</evidence>
<dbReference type="Gene3D" id="3.40.50.150">
    <property type="entry name" value="Vaccinia Virus protein VP39"/>
    <property type="match status" value="1"/>
</dbReference>
<dbReference type="CDD" id="cd02440">
    <property type="entry name" value="AdoMet_MTases"/>
    <property type="match status" value="1"/>
</dbReference>
<sequence length="295" mass="32380">MTVGEEEELPPSKLGTKEHWDGQYSRENAVYDDVGDEGEVWFGESSVTKMRKWATEHLPPSKELIRVLECGSGNGTLLLSFLTSPETSGPQPFHLTGIDYSEGSTRLSRSIEANRRDTLRADAEENDEVVNPAKVEWRTGDLLADDMEEQWDLVLDKGTFDALCLSQEVVAERGGRLPSVVYPEQVAKLVKTGGSFLITSCNFTEEEIKRRWTKEGLGFDSSVPHKSYTFGGKVGTVVCTVAFKKCGGTKTDAAIADSAGKVIARAQGGNGNMAEVCQVVRFKISIADGPRWEHK</sequence>
<dbReference type="InterPro" id="IPR026635">
    <property type="entry name" value="Efm4/METTL10"/>
</dbReference>
<dbReference type="GO" id="GO:0032259">
    <property type="term" value="P:methylation"/>
    <property type="evidence" value="ECO:0007669"/>
    <property type="project" value="UniProtKB-KW"/>
</dbReference>
<dbReference type="AlphaFoldDB" id="A0AA38H7H4"/>
<comment type="function">
    <text evidence="5">S-adenosyl-L-methionine-dependent protein-lysine N-methyltransferase that mono- and dimethylates elongation factor 1-alpha at 'Lys-316'. May play a role in intracellular transport.</text>
</comment>